<dbReference type="Proteomes" id="UP000694941">
    <property type="component" value="Unplaced"/>
</dbReference>
<organism evidence="3 4">
    <name type="scientific">Limulus polyphemus</name>
    <name type="common">Atlantic horseshoe crab</name>
    <dbReference type="NCBI Taxonomy" id="6850"/>
    <lineage>
        <taxon>Eukaryota</taxon>
        <taxon>Metazoa</taxon>
        <taxon>Ecdysozoa</taxon>
        <taxon>Arthropoda</taxon>
        <taxon>Chelicerata</taxon>
        <taxon>Merostomata</taxon>
        <taxon>Xiphosura</taxon>
        <taxon>Limulidae</taxon>
        <taxon>Limulus</taxon>
    </lineage>
</organism>
<feature type="compositionally biased region" description="Polar residues" evidence="2">
    <location>
        <begin position="733"/>
        <end position="761"/>
    </location>
</feature>
<feature type="region of interest" description="Disordered" evidence="2">
    <location>
        <begin position="430"/>
        <end position="454"/>
    </location>
</feature>
<feature type="region of interest" description="Disordered" evidence="2">
    <location>
        <begin position="724"/>
        <end position="775"/>
    </location>
</feature>
<keyword evidence="1" id="KW-0175">Coiled coil</keyword>
<keyword evidence="3" id="KW-1185">Reference proteome</keyword>
<feature type="coiled-coil region" evidence="1">
    <location>
        <begin position="35"/>
        <end position="170"/>
    </location>
</feature>
<evidence type="ECO:0000256" key="1">
    <source>
        <dbReference type="SAM" id="Coils"/>
    </source>
</evidence>
<dbReference type="GeneID" id="106458721"/>
<evidence type="ECO:0000256" key="2">
    <source>
        <dbReference type="SAM" id="MobiDB-lite"/>
    </source>
</evidence>
<feature type="compositionally biased region" description="Polar residues" evidence="2">
    <location>
        <begin position="684"/>
        <end position="699"/>
    </location>
</feature>
<dbReference type="RefSeq" id="XP_022240699.1">
    <property type="nucleotide sequence ID" value="XM_022384991.1"/>
</dbReference>
<proteinExistence type="predicted"/>
<name>A0ABM1SAP4_LIMPO</name>
<feature type="compositionally biased region" description="Basic residues" evidence="2">
    <location>
        <begin position="206"/>
        <end position="217"/>
    </location>
</feature>
<gene>
    <name evidence="4" type="primary">LOC106458721</name>
</gene>
<feature type="region of interest" description="Disordered" evidence="2">
    <location>
        <begin position="487"/>
        <end position="528"/>
    </location>
</feature>
<sequence length="1006" mass="117663">MTSNIKQYISCRPTFPCVTLFLCVAILSFNCWVMSENYNEVLKELQEAKEQEQVAHQKRASSEKITKFMENDLFQLRKDCDKMRKTLDENNKELAKLKKEAEDLNNKVMEKESEVNKISTDKQAREADLEKCHNNTKDKDERSNELEAEISSLKKNNFQLQKEFELLKNKVPGNAVLETKIFEEVQQKETDQAKENTQLQSEKVKTKTKKGLASVKKNKLPSKRKLLSFGSSKLLENHDDQYQDFLKQDSSNEEQRIYKQIKKKPSSSFYKYKWPLQMTASNDPRNENMENIQRIEFWKNRNVSPYKTKVQVPLSSKEFSGNRLDSRKFPQSETVNSLTQQGLIPQTQGFKEDSQQTPNNFFNSDSYRFTEQKSDDPIYWQFSKPKFAESYNWFQERNNNIESRRNSETRPISNTYNRIIPSEKNKALDTSYGPLVGNENAQHPNDNADYGQDNGERYIWHKPVYFETKDSSKTDFKWNQADSLQDAKLPFQPRSKSSLPDDAINYQSNSDVYKETDQKSSLQYGEDRENEYNKQIQANREWELALLKRISNLLEKVRNNLDNINSYNNESPMESLAQRDKVQDEVPLYNINSYNNESPMESLAQRDKVQDEVPLYNINSYNNESPMESLAQRDKVQDEVPLYNINSYNNESPMESLAQRDKVQYQVPLYGNEDGVKNIWEASSDNDQSKSLEQMQNSSLEKKIDIKPKTPSWLDFLQKSLLSEEEKNRNSKKTSSNEVFQDTLISSSNTDLRPTFELQNGESREASETSDNLGTEGQYWRLHNIFEIFKNSDENGSENGQLKDSQDFGSFWNSSETRKVGLDESVDNRENEEGNQRSSIYLWESPIETYRNNEQKVDDQSKLHEETNYEQNLVGQQTSNQDVNYVPNWQVQWKIKDENADDENERNLSNGIISTMDKQWHEERTNNDSDQNATVTVSSYAVNENIQENKTFDNNFNTILTDKANEYNNERDFQNNVQVEDLMEKFNLPSEEETRKESQDENNMII</sequence>
<protein>
    <submittedName>
        <fullName evidence="4">Homeobox protein 2-like isoform X1</fullName>
    </submittedName>
</protein>
<evidence type="ECO:0000313" key="3">
    <source>
        <dbReference type="Proteomes" id="UP000694941"/>
    </source>
</evidence>
<evidence type="ECO:0000313" key="4">
    <source>
        <dbReference type="RefSeq" id="XP_022240699.1"/>
    </source>
</evidence>
<accession>A0ABM1SAP4</accession>
<feature type="region of interest" description="Disordered" evidence="2">
    <location>
        <begin position="684"/>
        <end position="704"/>
    </location>
</feature>
<feature type="region of interest" description="Disordered" evidence="2">
    <location>
        <begin position="189"/>
        <end position="217"/>
    </location>
</feature>
<reference evidence="4" key="1">
    <citation type="submission" date="2025-08" db="UniProtKB">
        <authorList>
            <consortium name="RefSeq"/>
        </authorList>
    </citation>
    <scope>IDENTIFICATION</scope>
    <source>
        <tissue evidence="4">Muscle</tissue>
    </source>
</reference>